<evidence type="ECO:0000313" key="1">
    <source>
        <dbReference type="EMBL" id="AVJ48173.1"/>
    </source>
</evidence>
<dbReference type="RefSeq" id="YP_010672022.1">
    <property type="nucleotide sequence ID" value="NC_070974.1"/>
</dbReference>
<proteinExistence type="predicted"/>
<evidence type="ECO:0000313" key="2">
    <source>
        <dbReference type="Proteomes" id="UP000240649"/>
    </source>
</evidence>
<dbReference type="EMBL" id="MG873442">
    <property type="protein sequence ID" value="AVJ48173.1"/>
    <property type="molecule type" value="Genomic_DNA"/>
</dbReference>
<keyword evidence="2" id="KW-1185">Reference proteome</keyword>
<dbReference type="Proteomes" id="UP000240649">
    <property type="component" value="Segment"/>
</dbReference>
<name>A0A2P1CAB7_9CAUD</name>
<protein>
    <submittedName>
        <fullName evidence="1">Uncharacterized protein</fullName>
    </submittedName>
</protein>
<organism evidence="1 2">
    <name type="scientific">Salmonella phage SE131</name>
    <dbReference type="NCBI Taxonomy" id="2081631"/>
    <lineage>
        <taxon>Viruses</taxon>
        <taxon>Duplodnaviria</taxon>
        <taxon>Heunggongvirae</taxon>
        <taxon>Uroviricota</taxon>
        <taxon>Caudoviricetes</taxon>
        <taxon>Grimontviridae</taxon>
        <taxon>Moazamivirus</taxon>
        <taxon>Moazamivirus SE131</taxon>
    </lineage>
</organism>
<dbReference type="GeneID" id="77948292"/>
<accession>A0A2P1CAB7</accession>
<sequence length="85" mass="9317">MKIAIDSGGNPWVSFNEVKCGEVVRMKTRQDTILSETMFMKIKFEGSHSSTFSLVDLSNGVVVQPHIHSSSTFQAASVVELTAKI</sequence>
<reference evidence="1 2" key="1">
    <citation type="submission" date="2018-01" db="EMBL/GenBank/DDBJ databases">
        <title>Draft Genome Sequence of Salmonella Enteritidis Phage SE131.</title>
        <authorList>
            <person name="Kim Y."/>
            <person name="Han B.K."/>
            <person name="Kim H."/>
            <person name="Kim D."/>
        </authorList>
    </citation>
    <scope>NUCLEOTIDE SEQUENCE [LARGE SCALE GENOMIC DNA]</scope>
</reference>
<dbReference type="KEGG" id="vg:77948292"/>